<dbReference type="AlphaFoldDB" id="A0A1G2BZ19"/>
<dbReference type="Pfam" id="PF00276">
    <property type="entry name" value="Ribosomal_L23"/>
    <property type="match status" value="1"/>
</dbReference>
<dbReference type="NCBIfam" id="NF004363">
    <property type="entry name" value="PRK05738.2-4"/>
    <property type="match status" value="1"/>
</dbReference>
<dbReference type="HAMAP" id="MF_01369_B">
    <property type="entry name" value="Ribosomal_uL23_B"/>
    <property type="match status" value="1"/>
</dbReference>
<evidence type="ECO:0000256" key="1">
    <source>
        <dbReference type="ARBA" id="ARBA00006700"/>
    </source>
</evidence>
<evidence type="ECO:0000313" key="5">
    <source>
        <dbReference type="EMBL" id="OGY94216.1"/>
    </source>
</evidence>
<dbReference type="Gene3D" id="3.30.70.330">
    <property type="match status" value="1"/>
</dbReference>
<evidence type="ECO:0000256" key="3">
    <source>
        <dbReference type="ARBA" id="ARBA00023274"/>
    </source>
</evidence>
<reference evidence="5 6" key="1">
    <citation type="journal article" date="2016" name="Nat. Commun.">
        <title>Thousands of microbial genomes shed light on interconnected biogeochemical processes in an aquifer system.</title>
        <authorList>
            <person name="Anantharaman K."/>
            <person name="Brown C.T."/>
            <person name="Hug L.A."/>
            <person name="Sharon I."/>
            <person name="Castelle C.J."/>
            <person name="Probst A.J."/>
            <person name="Thomas B.C."/>
            <person name="Singh A."/>
            <person name="Wilkins M.J."/>
            <person name="Karaoz U."/>
            <person name="Brodie E.L."/>
            <person name="Williams K.H."/>
            <person name="Hubbard S.S."/>
            <person name="Banfield J.F."/>
        </authorList>
    </citation>
    <scope>NUCLEOTIDE SEQUENCE [LARGE SCALE GENOMIC DNA]</scope>
</reference>
<sequence length="83" mass="9109">MSEKATISVSDGKYTFEVSGDSNKVAIKKAIEEIYGVRPIGVNIINQCGKNVRFGRKFGQTKNVKKAIVTLKKGDSIKLYEGI</sequence>
<keyword evidence="3 4" id="KW-0687">Ribonucleoprotein</keyword>
<dbReference type="GO" id="GO:0003735">
    <property type="term" value="F:structural constituent of ribosome"/>
    <property type="evidence" value="ECO:0007669"/>
    <property type="project" value="InterPro"/>
</dbReference>
<dbReference type="EMBL" id="MHKQ01000011">
    <property type="protein sequence ID" value="OGY94216.1"/>
    <property type="molecule type" value="Genomic_DNA"/>
</dbReference>
<evidence type="ECO:0000256" key="2">
    <source>
        <dbReference type="ARBA" id="ARBA00022980"/>
    </source>
</evidence>
<keyword evidence="4" id="KW-0699">rRNA-binding</keyword>
<keyword evidence="4" id="KW-0694">RNA-binding</keyword>
<proteinExistence type="inferred from homology"/>
<organism evidence="5 6">
    <name type="scientific">Candidatus Komeilibacteria bacterium RIFOXYC1_FULL_37_11</name>
    <dbReference type="NCBI Taxonomy" id="1798555"/>
    <lineage>
        <taxon>Bacteria</taxon>
        <taxon>Candidatus Komeiliibacteriota</taxon>
    </lineage>
</organism>
<dbReference type="Proteomes" id="UP000177626">
    <property type="component" value="Unassembled WGS sequence"/>
</dbReference>
<accession>A0A1G2BZ19</accession>
<dbReference type="GO" id="GO:1990904">
    <property type="term" value="C:ribonucleoprotein complex"/>
    <property type="evidence" value="ECO:0007669"/>
    <property type="project" value="UniProtKB-KW"/>
</dbReference>
<comment type="similarity">
    <text evidence="1 4">Belongs to the universal ribosomal protein uL23 family.</text>
</comment>
<comment type="subunit">
    <text evidence="4">Part of the 50S ribosomal subunit. Contacts protein L29, and trigger factor when it is bound to the ribosome.</text>
</comment>
<dbReference type="InterPro" id="IPR012678">
    <property type="entry name" value="Ribosomal_uL23/eL15/eS24_sf"/>
</dbReference>
<comment type="caution">
    <text evidence="5">The sequence shown here is derived from an EMBL/GenBank/DDBJ whole genome shotgun (WGS) entry which is preliminary data.</text>
</comment>
<comment type="function">
    <text evidence="4">One of the early assembly proteins it binds 23S rRNA. One of the proteins that surrounds the polypeptide exit tunnel on the outside of the ribosome. Forms the main docking site for trigger factor binding to the ribosome.</text>
</comment>
<evidence type="ECO:0000313" key="6">
    <source>
        <dbReference type="Proteomes" id="UP000177626"/>
    </source>
</evidence>
<dbReference type="InterPro" id="IPR012677">
    <property type="entry name" value="Nucleotide-bd_a/b_plait_sf"/>
</dbReference>
<keyword evidence="2 4" id="KW-0689">Ribosomal protein</keyword>
<name>A0A1G2BZ19_9BACT</name>
<dbReference type="GO" id="GO:0005840">
    <property type="term" value="C:ribosome"/>
    <property type="evidence" value="ECO:0007669"/>
    <property type="project" value="UniProtKB-KW"/>
</dbReference>
<protein>
    <recommendedName>
        <fullName evidence="4">Large ribosomal subunit protein uL23</fullName>
    </recommendedName>
</protein>
<dbReference type="InterPro" id="IPR013025">
    <property type="entry name" value="Ribosomal_uL23-like"/>
</dbReference>
<dbReference type="GO" id="GO:0019843">
    <property type="term" value="F:rRNA binding"/>
    <property type="evidence" value="ECO:0007669"/>
    <property type="project" value="UniProtKB-UniRule"/>
</dbReference>
<gene>
    <name evidence="4" type="primary">rplW</name>
    <name evidence="5" type="ORF">A2406_01750</name>
</gene>
<dbReference type="SUPFAM" id="SSF54189">
    <property type="entry name" value="Ribosomal proteins S24e, L23 and L15e"/>
    <property type="match status" value="1"/>
</dbReference>
<dbReference type="GO" id="GO:0006412">
    <property type="term" value="P:translation"/>
    <property type="evidence" value="ECO:0007669"/>
    <property type="project" value="UniProtKB-UniRule"/>
</dbReference>
<evidence type="ECO:0000256" key="4">
    <source>
        <dbReference type="HAMAP-Rule" id="MF_01369"/>
    </source>
</evidence>